<feature type="non-terminal residue" evidence="1">
    <location>
        <position position="348"/>
    </location>
</feature>
<dbReference type="AlphaFoldDB" id="A0A150P984"/>
<dbReference type="Gene3D" id="3.40.50.1110">
    <property type="entry name" value="SGNH hydrolase"/>
    <property type="match status" value="1"/>
</dbReference>
<dbReference type="InterPro" id="IPR036514">
    <property type="entry name" value="SGNH_hydro_sf"/>
</dbReference>
<name>A0A150P984_SORCE</name>
<sequence length="348" mass="37498">MPPFNPNASGLSMVPLVEPIRPLATGYPSAYPRNMYGESPHTAMGDQITTLAQGATGRDYISVHTVVGESGQAMSVIRKGASDTGTTGRAYAASLFETAAIARLAGAQGKTFGVGAIVITHGESDAGSASYRNDLVRLWTDYNSDIKPLTGQTQSIPMFVSQQHAYPTGANQRSASTLAQWQVGVDRPGDIICSGPKYQYPYSNDNIHMTVDGYQRLGEKLGQIYHERVVQGRDWRPLEPTRVERSGRVITVHFHVPVPPLAWDSTLPAPHQSALTEWSQGKGFEVRTASSRIRISAVEISGSSVRITVGSDLPASGVFVGYAMTSDGVAFPGRTWRSGQLRDSDPFV</sequence>
<gene>
    <name evidence="1" type="ORF">BE08_24535</name>
</gene>
<dbReference type="SUPFAM" id="SSF52266">
    <property type="entry name" value="SGNH hydrolase"/>
    <property type="match status" value="1"/>
</dbReference>
<dbReference type="EMBL" id="JELY01002562">
    <property type="protein sequence ID" value="KYF52190.1"/>
    <property type="molecule type" value="Genomic_DNA"/>
</dbReference>
<comment type="caution">
    <text evidence="1">The sequence shown here is derived from an EMBL/GenBank/DDBJ whole genome shotgun (WGS) entry which is preliminary data.</text>
</comment>
<reference evidence="1 2" key="1">
    <citation type="submission" date="2014-02" db="EMBL/GenBank/DDBJ databases">
        <title>The small core and large imbalanced accessory genome model reveals a collaborative survival strategy of Sorangium cellulosum strains in nature.</title>
        <authorList>
            <person name="Han K."/>
            <person name="Peng R."/>
            <person name="Blom J."/>
            <person name="Li Y.-Z."/>
        </authorList>
    </citation>
    <scope>NUCLEOTIDE SEQUENCE [LARGE SCALE GENOMIC DNA]</scope>
    <source>
        <strain evidence="1 2">So0157-25</strain>
    </source>
</reference>
<proteinExistence type="predicted"/>
<evidence type="ECO:0000313" key="1">
    <source>
        <dbReference type="EMBL" id="KYF52190.1"/>
    </source>
</evidence>
<accession>A0A150P984</accession>
<protein>
    <submittedName>
        <fullName evidence="1">Dockerin</fullName>
    </submittedName>
</protein>
<dbReference type="GO" id="GO:0016788">
    <property type="term" value="F:hydrolase activity, acting on ester bonds"/>
    <property type="evidence" value="ECO:0007669"/>
    <property type="project" value="UniProtKB-ARBA"/>
</dbReference>
<organism evidence="1 2">
    <name type="scientific">Sorangium cellulosum</name>
    <name type="common">Polyangium cellulosum</name>
    <dbReference type="NCBI Taxonomy" id="56"/>
    <lineage>
        <taxon>Bacteria</taxon>
        <taxon>Pseudomonadati</taxon>
        <taxon>Myxococcota</taxon>
        <taxon>Polyangia</taxon>
        <taxon>Polyangiales</taxon>
        <taxon>Polyangiaceae</taxon>
        <taxon>Sorangium</taxon>
    </lineage>
</organism>
<dbReference type="Proteomes" id="UP000075420">
    <property type="component" value="Unassembled WGS sequence"/>
</dbReference>
<evidence type="ECO:0000313" key="2">
    <source>
        <dbReference type="Proteomes" id="UP000075420"/>
    </source>
</evidence>